<proteinExistence type="predicted"/>
<dbReference type="Proteomes" id="UP000739538">
    <property type="component" value="Unassembled WGS sequence"/>
</dbReference>
<evidence type="ECO:0000259" key="3">
    <source>
        <dbReference type="Pfam" id="PF00932"/>
    </source>
</evidence>
<evidence type="ECO:0000313" key="5">
    <source>
        <dbReference type="Proteomes" id="UP000739538"/>
    </source>
</evidence>
<dbReference type="InterPro" id="IPR001322">
    <property type="entry name" value="Lamin_tail_dom"/>
</dbReference>
<feature type="chain" id="PRO_5036923822" evidence="2">
    <location>
        <begin position="21"/>
        <end position="353"/>
    </location>
</feature>
<feature type="domain" description="LTD" evidence="3">
    <location>
        <begin position="28"/>
        <end position="93"/>
    </location>
</feature>
<dbReference type="AlphaFoldDB" id="A0A956NF50"/>
<accession>A0A956NF50</accession>
<feature type="region of interest" description="Disordered" evidence="1">
    <location>
        <begin position="321"/>
        <end position="353"/>
    </location>
</feature>
<name>A0A956NF50_UNCEI</name>
<sequence>MSTRILSGFAMTTVLSLCFAALSAARVEASVYLNEYRHNLALDSDIIEVHNSGPGDVDLGGWIIRTLGGTDYVFPSGTILLDGDYLAVDIGDQIDPIGGQMILIDDLDSFTGSDESGNRPGNELVIDRVRFGIAGGAPAPPRATGASLARVPDASANPPLIPTDDENWWTIDPTPTIGGPNDAQSSNLGAGPVVNEIRVAHGTGTDWIEVFNPLPSPVNLGDWFASSGHDIWFLEGVVPPLGFAAFAVPGLDLSVTRRVDLFNPLISRLDQKGIDGAPPADCYGLCPDGAPPSNGYNYLTSGGGDTWFPGLCSLGSSNQGSGGDCDVTGIGDEESPDPAVEPSSWGEVKRRFR</sequence>
<dbReference type="InterPro" id="IPR036415">
    <property type="entry name" value="Lamin_tail_dom_sf"/>
</dbReference>
<organism evidence="4 5">
    <name type="scientific">Eiseniibacteriota bacterium</name>
    <dbReference type="NCBI Taxonomy" id="2212470"/>
    <lineage>
        <taxon>Bacteria</taxon>
        <taxon>Candidatus Eiseniibacteriota</taxon>
    </lineage>
</organism>
<keyword evidence="2" id="KW-0732">Signal</keyword>
<dbReference type="Gene3D" id="2.60.40.1260">
    <property type="entry name" value="Lamin Tail domain"/>
    <property type="match status" value="1"/>
</dbReference>
<evidence type="ECO:0000256" key="2">
    <source>
        <dbReference type="SAM" id="SignalP"/>
    </source>
</evidence>
<evidence type="ECO:0000256" key="1">
    <source>
        <dbReference type="SAM" id="MobiDB-lite"/>
    </source>
</evidence>
<dbReference type="EMBL" id="JAGQHS010000132">
    <property type="protein sequence ID" value="MCA9757963.1"/>
    <property type="molecule type" value="Genomic_DNA"/>
</dbReference>
<dbReference type="SUPFAM" id="SSF74853">
    <property type="entry name" value="Lamin A/C globular tail domain"/>
    <property type="match status" value="1"/>
</dbReference>
<feature type="signal peptide" evidence="2">
    <location>
        <begin position="1"/>
        <end position="20"/>
    </location>
</feature>
<dbReference type="Pfam" id="PF00932">
    <property type="entry name" value="LTD"/>
    <property type="match status" value="1"/>
</dbReference>
<evidence type="ECO:0000313" key="4">
    <source>
        <dbReference type="EMBL" id="MCA9757963.1"/>
    </source>
</evidence>
<gene>
    <name evidence="4" type="ORF">KDA27_19380</name>
</gene>
<protein>
    <submittedName>
        <fullName evidence="4">Lamin tail domain-containing protein</fullName>
    </submittedName>
</protein>
<reference evidence="4" key="1">
    <citation type="submission" date="2020-04" db="EMBL/GenBank/DDBJ databases">
        <authorList>
            <person name="Zhang T."/>
        </authorList>
    </citation>
    <scope>NUCLEOTIDE SEQUENCE</scope>
    <source>
        <strain evidence="4">HKST-UBA02</strain>
    </source>
</reference>
<comment type="caution">
    <text evidence="4">The sequence shown here is derived from an EMBL/GenBank/DDBJ whole genome shotgun (WGS) entry which is preliminary data.</text>
</comment>
<reference evidence="4" key="2">
    <citation type="journal article" date="2021" name="Microbiome">
        <title>Successional dynamics and alternative stable states in a saline activated sludge microbial community over 9 years.</title>
        <authorList>
            <person name="Wang Y."/>
            <person name="Ye J."/>
            <person name="Ju F."/>
            <person name="Liu L."/>
            <person name="Boyd J.A."/>
            <person name="Deng Y."/>
            <person name="Parks D.H."/>
            <person name="Jiang X."/>
            <person name="Yin X."/>
            <person name="Woodcroft B.J."/>
            <person name="Tyson G.W."/>
            <person name="Hugenholtz P."/>
            <person name="Polz M.F."/>
            <person name="Zhang T."/>
        </authorList>
    </citation>
    <scope>NUCLEOTIDE SEQUENCE</scope>
    <source>
        <strain evidence="4">HKST-UBA02</strain>
    </source>
</reference>